<sequence>MAESGTPPIVTHETSFLIDFLPVIRRTLTRSGFQVDHVQYHSDALKTLQRYEQERDWLHRQGVPMSLLPCARDMGRHDLCSVTR</sequence>
<dbReference type="EMBL" id="JAEMNV010000003">
    <property type="protein sequence ID" value="MBJ8339526.1"/>
    <property type="molecule type" value="Genomic_DNA"/>
</dbReference>
<gene>
    <name evidence="1" type="ORF">JGU71_11575</name>
</gene>
<organism evidence="1 2">
    <name type="scientific">Antrihabitans stalagmiti</name>
    <dbReference type="NCBI Taxonomy" id="2799499"/>
    <lineage>
        <taxon>Bacteria</taxon>
        <taxon>Bacillati</taxon>
        <taxon>Actinomycetota</taxon>
        <taxon>Actinomycetes</taxon>
        <taxon>Mycobacteriales</taxon>
        <taxon>Nocardiaceae</taxon>
        <taxon>Antrihabitans</taxon>
    </lineage>
</organism>
<name>A0A934U3E1_9NOCA</name>
<comment type="caution">
    <text evidence="1">The sequence shown here is derived from an EMBL/GenBank/DDBJ whole genome shotgun (WGS) entry which is preliminary data.</text>
</comment>
<dbReference type="RefSeq" id="WP_199704268.1">
    <property type="nucleotide sequence ID" value="NZ_JAEMNV010000003.1"/>
</dbReference>
<keyword evidence="2" id="KW-1185">Reference proteome</keyword>
<proteinExistence type="predicted"/>
<accession>A0A934U3E1</accession>
<reference evidence="1" key="1">
    <citation type="submission" date="2020-12" db="EMBL/GenBank/DDBJ databases">
        <title>Antrihabitans popcorni sp. nov. and Antrihabitans auranticaus sp. nov., isolated from a larva cave.</title>
        <authorList>
            <person name="Lee S.D."/>
            <person name="Kim I.S."/>
        </authorList>
    </citation>
    <scope>NUCLEOTIDE SEQUENCE</scope>
    <source>
        <strain evidence="1">YC3-6</strain>
    </source>
</reference>
<protein>
    <submittedName>
        <fullName evidence="1">Mu transposase C-terminal domain-containing protein</fullName>
    </submittedName>
</protein>
<dbReference type="AlphaFoldDB" id="A0A934U3E1"/>
<evidence type="ECO:0000313" key="2">
    <source>
        <dbReference type="Proteomes" id="UP000655868"/>
    </source>
</evidence>
<evidence type="ECO:0000313" key="1">
    <source>
        <dbReference type="EMBL" id="MBJ8339526.1"/>
    </source>
</evidence>
<dbReference type="Proteomes" id="UP000655868">
    <property type="component" value="Unassembled WGS sequence"/>
</dbReference>